<dbReference type="OrthoDB" id="5425482at2759"/>
<dbReference type="AlphaFoldDB" id="A0A5J5EJY9"/>
<accession>A0A5J5EJY9</accession>
<evidence type="ECO:0000313" key="1">
    <source>
        <dbReference type="EMBL" id="KAA8895514.1"/>
    </source>
</evidence>
<name>A0A5J5EJY9_9PEZI</name>
<organism evidence="1 2">
    <name type="scientific">Sphaerosporella brunnea</name>
    <dbReference type="NCBI Taxonomy" id="1250544"/>
    <lineage>
        <taxon>Eukaryota</taxon>
        <taxon>Fungi</taxon>
        <taxon>Dikarya</taxon>
        <taxon>Ascomycota</taxon>
        <taxon>Pezizomycotina</taxon>
        <taxon>Pezizomycetes</taxon>
        <taxon>Pezizales</taxon>
        <taxon>Pyronemataceae</taxon>
        <taxon>Sphaerosporella</taxon>
    </lineage>
</organism>
<reference evidence="1 2" key="1">
    <citation type="submission" date="2019-09" db="EMBL/GenBank/DDBJ databases">
        <title>Draft genome of the ectomycorrhizal ascomycete Sphaerosporella brunnea.</title>
        <authorList>
            <consortium name="DOE Joint Genome Institute"/>
            <person name="Benucci G.M."/>
            <person name="Marozzi G."/>
            <person name="Antonielli L."/>
            <person name="Sanchez S."/>
            <person name="Marco P."/>
            <person name="Wang X."/>
            <person name="Falini L.B."/>
            <person name="Barry K."/>
            <person name="Haridas S."/>
            <person name="Lipzen A."/>
            <person name="Labutti K."/>
            <person name="Grigoriev I.V."/>
            <person name="Murat C."/>
            <person name="Martin F."/>
            <person name="Albertini E."/>
            <person name="Donnini D."/>
            <person name="Bonito G."/>
        </authorList>
    </citation>
    <scope>NUCLEOTIDE SEQUENCE [LARGE SCALE GENOMIC DNA]</scope>
    <source>
        <strain evidence="1 2">Sb_GMNB300</strain>
    </source>
</reference>
<dbReference type="PANTHER" id="PTHR35871:SF1">
    <property type="entry name" value="CXC1-LIKE CYSTEINE CLUSTER ASSOCIATED WITH KDZ TRANSPOSASES DOMAIN-CONTAINING PROTEIN"/>
    <property type="match status" value="1"/>
</dbReference>
<dbReference type="PANTHER" id="PTHR35871">
    <property type="entry name" value="EXPRESSED PROTEIN"/>
    <property type="match status" value="1"/>
</dbReference>
<sequence length="261" mass="30173">MASGRPPNRKDLAMCVAMGKGHTSRVQRRILRDEKSWIKEQIISIPMQGKTSRLQSILEDEGVQLAVKEYTAQAGDKISAEGMRKVVERYLQDPENAFEQEDGRIVSRTFQDMERVDTENIGRMRVQVRFRKVKKGLCVRTMERWLHWMGYTWKEVRKGIYKDGHEREDVVHDRQERFLPFMASVEPRLAKWNAELECLPLEIGPGMAHQMQRFATLPLEHQLQTLIFLKDSPAAIPCPLYTTSGFSAITIHSVKNLAVQH</sequence>
<evidence type="ECO:0000313" key="2">
    <source>
        <dbReference type="Proteomes" id="UP000326924"/>
    </source>
</evidence>
<dbReference type="Proteomes" id="UP000326924">
    <property type="component" value="Unassembled WGS sequence"/>
</dbReference>
<gene>
    <name evidence="1" type="ORF">FN846DRAFT_911693</name>
</gene>
<keyword evidence="2" id="KW-1185">Reference proteome</keyword>
<dbReference type="InParanoid" id="A0A5J5EJY9"/>
<comment type="caution">
    <text evidence="1">The sequence shown here is derived from an EMBL/GenBank/DDBJ whole genome shotgun (WGS) entry which is preliminary data.</text>
</comment>
<protein>
    <submittedName>
        <fullName evidence="1">Uncharacterized protein</fullName>
    </submittedName>
</protein>
<proteinExistence type="predicted"/>
<dbReference type="EMBL" id="VXIS01000260">
    <property type="protein sequence ID" value="KAA8895514.1"/>
    <property type="molecule type" value="Genomic_DNA"/>
</dbReference>